<proteinExistence type="predicted"/>
<accession>A0ABZ3CT15</accession>
<keyword evidence="1" id="KW-1133">Transmembrane helix</keyword>
<dbReference type="PANTHER" id="PTHR35342:SF5">
    <property type="entry name" value="TRICARBOXYLIC TRANSPORT PROTEIN"/>
    <property type="match status" value="1"/>
</dbReference>
<feature type="transmembrane region" description="Helical" evidence="1">
    <location>
        <begin position="316"/>
        <end position="340"/>
    </location>
</feature>
<feature type="transmembrane region" description="Helical" evidence="1">
    <location>
        <begin position="467"/>
        <end position="485"/>
    </location>
</feature>
<keyword evidence="1" id="KW-0812">Transmembrane</keyword>
<reference evidence="3 4" key="1">
    <citation type="submission" date="2024-04" db="EMBL/GenBank/DDBJ databases">
        <title>Salinicola lusitanus LLJ914,a marine bacterium isolated from the Okinawa Trough.</title>
        <authorList>
            <person name="Li J."/>
        </authorList>
    </citation>
    <scope>NUCLEOTIDE SEQUENCE [LARGE SCALE GENOMIC DNA]</scope>
    <source>
        <strain evidence="3 4">LLJ914</strain>
    </source>
</reference>
<organism evidence="3 4">
    <name type="scientific">Salinicola lusitanus</name>
    <dbReference type="NCBI Taxonomy" id="1949085"/>
    <lineage>
        <taxon>Bacteria</taxon>
        <taxon>Pseudomonadati</taxon>
        <taxon>Pseudomonadota</taxon>
        <taxon>Gammaproteobacteria</taxon>
        <taxon>Oceanospirillales</taxon>
        <taxon>Halomonadaceae</taxon>
        <taxon>Salinicola</taxon>
    </lineage>
</organism>
<sequence length="506" mass="53175">MDGLLTAFWFTLQPAALGLMLLGVSAGVFVGAIPGLSGTMLIALCLPLTFFMTPEMAIVLLISIYIGAISGGLITATLLKMPGTEAAIMTTLDGYPMARAGRPGRALGLGIGSSFVGGLISWVALVLLTKPLSIWATKFTAFNYFALIVMALVLIAIITEGSFLKGIIAALLGALLAVPGIDPSSGTPRLTFDLVALNGGIDPIPMFIGLFALGTAFTDLLKPKKEGEGLSTSYRGVIMGVKDYLRHGANLLRSSVLGTWIGLLPGVGAIIGSMVAYSTTKALSKTPEKFGTGCEAGIVSSESANNATIGGAMIPLIALGLPGSLNNVLLLAALLIHSIQPGPLLFVNNPELVYILMAAFFCANIIMYFVMVGSVRWVSRISQIPGYILFPIIVFFCLVGGYAYGNSVADVWMLLSFAVIGFLLDLGGFPKGPLAISFILTPMAEQKLRSGLQIAGGDWSGLYTEPLTLIMLLMALAMLLIPNLGPKLSRRRKRALDKIGSPTPKE</sequence>
<dbReference type="Pfam" id="PF01970">
    <property type="entry name" value="TctA"/>
    <property type="match status" value="1"/>
</dbReference>
<feature type="transmembrane region" description="Helical" evidence="1">
    <location>
        <begin position="58"/>
        <end position="79"/>
    </location>
</feature>
<protein>
    <submittedName>
        <fullName evidence="3">Tripartite tricarboxylate transporter permease</fullName>
    </submittedName>
</protein>
<evidence type="ECO:0000259" key="2">
    <source>
        <dbReference type="Pfam" id="PF01970"/>
    </source>
</evidence>
<keyword evidence="4" id="KW-1185">Reference proteome</keyword>
<feature type="transmembrane region" description="Helical" evidence="1">
    <location>
        <begin position="194"/>
        <end position="217"/>
    </location>
</feature>
<feature type="transmembrane region" description="Helical" evidence="1">
    <location>
        <begin position="352"/>
        <end position="372"/>
    </location>
</feature>
<feature type="transmembrane region" description="Helical" evidence="1">
    <location>
        <begin position="106"/>
        <end position="129"/>
    </location>
</feature>
<feature type="transmembrane region" description="Helical" evidence="1">
    <location>
        <begin position="257"/>
        <end position="277"/>
    </location>
</feature>
<dbReference type="Proteomes" id="UP001453229">
    <property type="component" value="Chromosome"/>
</dbReference>
<evidence type="ECO:0000313" key="3">
    <source>
        <dbReference type="EMBL" id="XAD54284.1"/>
    </source>
</evidence>
<evidence type="ECO:0000313" key="4">
    <source>
        <dbReference type="Proteomes" id="UP001453229"/>
    </source>
</evidence>
<feature type="domain" description="DUF112" evidence="2">
    <location>
        <begin position="17"/>
        <end position="434"/>
    </location>
</feature>
<feature type="transmembrane region" description="Helical" evidence="1">
    <location>
        <begin position="384"/>
        <end position="405"/>
    </location>
</feature>
<name>A0ABZ3CT15_9GAMM</name>
<feature type="transmembrane region" description="Helical" evidence="1">
    <location>
        <begin position="141"/>
        <end position="158"/>
    </location>
</feature>
<dbReference type="InterPro" id="IPR002823">
    <property type="entry name" value="DUF112_TM"/>
</dbReference>
<feature type="transmembrane region" description="Helical" evidence="1">
    <location>
        <begin position="164"/>
        <end position="182"/>
    </location>
</feature>
<gene>
    <name evidence="3" type="ORF">AAGT95_21090</name>
</gene>
<keyword evidence="1" id="KW-0472">Membrane</keyword>
<dbReference type="PANTHER" id="PTHR35342">
    <property type="entry name" value="TRICARBOXYLIC TRANSPORT PROTEIN"/>
    <property type="match status" value="1"/>
</dbReference>
<dbReference type="RefSeq" id="WP_342595030.1">
    <property type="nucleotide sequence ID" value="NZ_CP151919.1"/>
</dbReference>
<evidence type="ECO:0000256" key="1">
    <source>
        <dbReference type="SAM" id="Phobius"/>
    </source>
</evidence>
<dbReference type="EMBL" id="CP151919">
    <property type="protein sequence ID" value="XAD54284.1"/>
    <property type="molecule type" value="Genomic_DNA"/>
</dbReference>